<evidence type="ECO:0000313" key="2">
    <source>
        <dbReference type="EMBL" id="RII01113.1"/>
    </source>
</evidence>
<reference evidence="2 3" key="1">
    <citation type="submission" date="2018-08" db="EMBL/GenBank/DDBJ databases">
        <title>Draft genome of candidate division NPL-UPA2 bacterium Unc8 that adapted to ultra-basic serpentinizing groundwater.</title>
        <authorList>
            <person name="Ishii S."/>
            <person name="Suzuki S."/>
            <person name="Nealson K.H."/>
        </authorList>
    </citation>
    <scope>NUCLEOTIDE SEQUENCE [LARGE SCALE GENOMIC DNA]</scope>
    <source>
        <strain evidence="2">Unc8</strain>
    </source>
</reference>
<dbReference type="EMBL" id="NDHY01000001">
    <property type="protein sequence ID" value="RII01113.1"/>
    <property type="molecule type" value="Genomic_DNA"/>
</dbReference>
<sequence length="336" mass="37969">MKKKLIKCIVIAACISGVAFPNSYACVGARPMGMGGAFIAVADDVNTTYWNPAGLTFVLDWEEGRSELAYSALLNRREELRYSDFVSFVSPLYLGELAEMGFGVSYVNTRNLLAKGPWGELDWTDRWLWLSFGTELFPGVSAGVNLRKQFQEERLRVGARRTYTHRRKTVIGPAYRRWEDDTFGVDVGLLGRWGMFSVGVLYQNANKPEIFGRRYIRNLRPGIAIRPDDDTVIAIDMYDALGERREHPGDVSGFLCIGLERWIGNFAVRAGAYLVNPDTWKPQKYTFGLGSRIKEQEGIFTSGELNYAVLYERGHPPGTPSEDKYTHTLGFAIRFR</sequence>
<evidence type="ECO:0000256" key="1">
    <source>
        <dbReference type="SAM" id="SignalP"/>
    </source>
</evidence>
<feature type="chain" id="PRO_5017355781" description="PorV/PorQ family protein" evidence="1">
    <location>
        <begin position="26"/>
        <end position="336"/>
    </location>
</feature>
<accession>A0A399G174</accession>
<evidence type="ECO:0000313" key="3">
    <source>
        <dbReference type="Proteomes" id="UP000266287"/>
    </source>
</evidence>
<comment type="caution">
    <text evidence="2">The sequence shown here is derived from an EMBL/GenBank/DDBJ whole genome shotgun (WGS) entry which is preliminary data.</text>
</comment>
<dbReference type="AlphaFoldDB" id="A0A399G174"/>
<dbReference type="SUPFAM" id="SSF56935">
    <property type="entry name" value="Porins"/>
    <property type="match status" value="1"/>
</dbReference>
<evidence type="ECO:0008006" key="4">
    <source>
        <dbReference type="Google" id="ProtNLM"/>
    </source>
</evidence>
<protein>
    <recommendedName>
        <fullName evidence="4">PorV/PorQ family protein</fullName>
    </recommendedName>
</protein>
<dbReference type="Gene3D" id="2.40.160.60">
    <property type="entry name" value="Outer membrane protein transport protein (OMPP1/FadL/TodX)"/>
    <property type="match status" value="1"/>
</dbReference>
<keyword evidence="1" id="KW-0732">Signal</keyword>
<organism evidence="2 3">
    <name type="scientific">candidate division NPL-UPA2 bacterium Unc8</name>
    <dbReference type="NCBI Taxonomy" id="1980939"/>
    <lineage>
        <taxon>Bacteria</taxon>
    </lineage>
</organism>
<gene>
    <name evidence="2" type="ORF">B9J77_00845</name>
</gene>
<proteinExistence type="predicted"/>
<dbReference type="Proteomes" id="UP000266287">
    <property type="component" value="Unassembled WGS sequence"/>
</dbReference>
<name>A0A399G174_UNCN2</name>
<feature type="signal peptide" evidence="1">
    <location>
        <begin position="1"/>
        <end position="25"/>
    </location>
</feature>